<name>A0AAV6REK1_SOLSE</name>
<sequence length="117" mass="13255">MLRPAVMGVKQEKTVSAVSLQEIAVAKKQSGEQMVSPSVWMKFRKTLPRKCWCGWIFVIMAACQPFVVPAQPREPDRQRTFSQTSIPQPFTTPSYSPSPSHLSRFTSYNRLPLQARA</sequence>
<protein>
    <submittedName>
        <fullName evidence="3">Uncharacterized protein</fullName>
    </submittedName>
</protein>
<gene>
    <name evidence="3" type="ORF">JOB18_037283</name>
</gene>
<evidence type="ECO:0000313" key="4">
    <source>
        <dbReference type="Proteomes" id="UP000693946"/>
    </source>
</evidence>
<organism evidence="3 4">
    <name type="scientific">Solea senegalensis</name>
    <name type="common">Senegalese sole</name>
    <dbReference type="NCBI Taxonomy" id="28829"/>
    <lineage>
        <taxon>Eukaryota</taxon>
        <taxon>Metazoa</taxon>
        <taxon>Chordata</taxon>
        <taxon>Craniata</taxon>
        <taxon>Vertebrata</taxon>
        <taxon>Euteleostomi</taxon>
        <taxon>Actinopterygii</taxon>
        <taxon>Neopterygii</taxon>
        <taxon>Teleostei</taxon>
        <taxon>Neoteleostei</taxon>
        <taxon>Acanthomorphata</taxon>
        <taxon>Carangaria</taxon>
        <taxon>Pleuronectiformes</taxon>
        <taxon>Pleuronectoidei</taxon>
        <taxon>Soleidae</taxon>
        <taxon>Solea</taxon>
    </lineage>
</organism>
<feature type="transmembrane region" description="Helical" evidence="2">
    <location>
        <begin position="51"/>
        <end position="68"/>
    </location>
</feature>
<keyword evidence="2" id="KW-1133">Transmembrane helix</keyword>
<keyword evidence="2" id="KW-0812">Transmembrane</keyword>
<keyword evidence="2" id="KW-0472">Membrane</keyword>
<proteinExistence type="predicted"/>
<evidence type="ECO:0000256" key="1">
    <source>
        <dbReference type="SAM" id="MobiDB-lite"/>
    </source>
</evidence>
<feature type="compositionally biased region" description="Low complexity" evidence="1">
    <location>
        <begin position="87"/>
        <end position="103"/>
    </location>
</feature>
<feature type="region of interest" description="Disordered" evidence="1">
    <location>
        <begin position="73"/>
        <end position="117"/>
    </location>
</feature>
<dbReference type="Proteomes" id="UP000693946">
    <property type="component" value="Linkage Group LG2"/>
</dbReference>
<evidence type="ECO:0000313" key="3">
    <source>
        <dbReference type="EMBL" id="KAG7503360.1"/>
    </source>
</evidence>
<accession>A0AAV6REK1</accession>
<dbReference type="AlphaFoldDB" id="A0AAV6REK1"/>
<reference evidence="3 4" key="1">
    <citation type="journal article" date="2021" name="Sci. Rep.">
        <title>Chromosome anchoring in Senegalese sole (Solea senegalensis) reveals sex-associated markers and genome rearrangements in flatfish.</title>
        <authorList>
            <person name="Guerrero-Cozar I."/>
            <person name="Gomez-Garrido J."/>
            <person name="Berbel C."/>
            <person name="Martinez-Blanch J.F."/>
            <person name="Alioto T."/>
            <person name="Claros M.G."/>
            <person name="Gagnaire P.A."/>
            <person name="Manchado M."/>
        </authorList>
    </citation>
    <scope>NUCLEOTIDE SEQUENCE [LARGE SCALE GENOMIC DNA]</scope>
    <source>
        <strain evidence="3">Sse05_10M</strain>
    </source>
</reference>
<evidence type="ECO:0000256" key="2">
    <source>
        <dbReference type="SAM" id="Phobius"/>
    </source>
</evidence>
<comment type="caution">
    <text evidence="3">The sequence shown here is derived from an EMBL/GenBank/DDBJ whole genome shotgun (WGS) entry which is preliminary data.</text>
</comment>
<keyword evidence="4" id="KW-1185">Reference proteome</keyword>
<dbReference type="EMBL" id="JAGKHQ010000012">
    <property type="protein sequence ID" value="KAG7503360.1"/>
    <property type="molecule type" value="Genomic_DNA"/>
</dbReference>